<evidence type="ECO:0008006" key="4">
    <source>
        <dbReference type="Google" id="ProtNLM"/>
    </source>
</evidence>
<evidence type="ECO:0000256" key="1">
    <source>
        <dbReference type="SAM" id="SignalP"/>
    </source>
</evidence>
<keyword evidence="3" id="KW-1185">Reference proteome</keyword>
<reference evidence="3" key="1">
    <citation type="submission" date="2012-03" db="EMBL/GenBank/DDBJ databases">
        <title>Complete sequence of chromosome of Deinococcus peraridilitoris DSM 19664.</title>
        <authorList>
            <person name="Lucas S."/>
            <person name="Copeland A."/>
            <person name="Lapidus A."/>
            <person name="Glavina del Rio T."/>
            <person name="Dalin E."/>
            <person name="Tice H."/>
            <person name="Bruce D."/>
            <person name="Goodwin L."/>
            <person name="Pitluck S."/>
            <person name="Peters L."/>
            <person name="Mikhailova N."/>
            <person name="Lu M."/>
            <person name="Kyrpides N."/>
            <person name="Mavromatis K."/>
            <person name="Ivanova N."/>
            <person name="Brettin T."/>
            <person name="Detter J.C."/>
            <person name="Han C."/>
            <person name="Larimer F."/>
            <person name="Land M."/>
            <person name="Hauser L."/>
            <person name="Markowitz V."/>
            <person name="Cheng J.-F."/>
            <person name="Hugenholtz P."/>
            <person name="Woyke T."/>
            <person name="Wu D."/>
            <person name="Pukall R."/>
            <person name="Steenblock K."/>
            <person name="Brambilla E."/>
            <person name="Klenk H.-P."/>
            <person name="Eisen J.A."/>
        </authorList>
    </citation>
    <scope>NUCLEOTIDE SEQUENCE [LARGE SCALE GENOMIC DNA]</scope>
    <source>
        <strain evidence="3">DSM 19664 / LMG 22246 / CIP 109416 / KR-200</strain>
    </source>
</reference>
<dbReference type="OrthoDB" id="9945720at2"/>
<dbReference type="PATRIC" id="fig|937777.3.peg.325"/>
<accession>K9ZYA0</accession>
<dbReference type="HOGENOM" id="CLU_1841834_0_0_0"/>
<evidence type="ECO:0000313" key="3">
    <source>
        <dbReference type="Proteomes" id="UP000010467"/>
    </source>
</evidence>
<gene>
    <name evidence="2" type="ordered locus">Deipe_0316</name>
</gene>
<organism evidence="2 3">
    <name type="scientific">Deinococcus peraridilitoris (strain DSM 19664 / LMG 22246 / CIP 109416 / KR-200)</name>
    <dbReference type="NCBI Taxonomy" id="937777"/>
    <lineage>
        <taxon>Bacteria</taxon>
        <taxon>Thermotogati</taxon>
        <taxon>Deinococcota</taxon>
        <taxon>Deinococci</taxon>
        <taxon>Deinococcales</taxon>
        <taxon>Deinococcaceae</taxon>
        <taxon>Deinococcus</taxon>
    </lineage>
</organism>
<dbReference type="KEGG" id="dpd:Deipe_0316"/>
<dbReference type="Proteomes" id="UP000010467">
    <property type="component" value="Chromosome"/>
</dbReference>
<feature type="chain" id="PRO_5003939000" description="Outer membrane protein beta-barrel domain-containing protein" evidence="1">
    <location>
        <begin position="21"/>
        <end position="139"/>
    </location>
</feature>
<protein>
    <recommendedName>
        <fullName evidence="4">Outer membrane protein beta-barrel domain-containing protein</fullName>
    </recommendedName>
</protein>
<proteinExistence type="predicted"/>
<dbReference type="RefSeq" id="WP_015234228.1">
    <property type="nucleotide sequence ID" value="NC_019793.1"/>
</dbReference>
<feature type="signal peptide" evidence="1">
    <location>
        <begin position="1"/>
        <end position="20"/>
    </location>
</feature>
<dbReference type="AlphaFoldDB" id="K9ZYA0"/>
<evidence type="ECO:0000313" key="2">
    <source>
        <dbReference type="EMBL" id="AFZ65917.1"/>
    </source>
</evidence>
<dbReference type="EMBL" id="CP003382">
    <property type="protein sequence ID" value="AFZ65917.1"/>
    <property type="molecule type" value="Genomic_DNA"/>
</dbReference>
<sequence length="139" mass="13617">MKRAAMVLGLGLLASAGAQGVQLSGGGVATQGSFGFNLGVTFMDLTSLGGLPVDGRISADLGSAGSGINADALVLIPSGSFNLYGGVGVGLRLGGSSALYGSLTGGLNAPLTDQLGLFAEGALRFNAASALRFGVTYNF</sequence>
<keyword evidence="1" id="KW-0732">Signal</keyword>
<name>K9ZYA0_DEIPD</name>